<evidence type="ECO:0000313" key="2">
    <source>
        <dbReference type="EMBL" id="KAF0305898.1"/>
    </source>
</evidence>
<dbReference type="EMBL" id="VIIS01000711">
    <property type="protein sequence ID" value="KAF0305898.1"/>
    <property type="molecule type" value="Genomic_DNA"/>
</dbReference>
<gene>
    <name evidence="2" type="ORF">FJT64_022528</name>
</gene>
<proteinExistence type="predicted"/>
<name>A0A6A4WUF6_AMPAM</name>
<feature type="compositionally biased region" description="Low complexity" evidence="1">
    <location>
        <begin position="1"/>
        <end position="15"/>
    </location>
</feature>
<keyword evidence="3" id="KW-1185">Reference proteome</keyword>
<feature type="compositionally biased region" description="Low complexity" evidence="1">
    <location>
        <begin position="38"/>
        <end position="47"/>
    </location>
</feature>
<comment type="caution">
    <text evidence="2">The sequence shown here is derived from an EMBL/GenBank/DDBJ whole genome shotgun (WGS) entry which is preliminary data.</text>
</comment>
<evidence type="ECO:0000256" key="1">
    <source>
        <dbReference type="SAM" id="MobiDB-lite"/>
    </source>
</evidence>
<feature type="region of interest" description="Disordered" evidence="1">
    <location>
        <begin position="186"/>
        <end position="209"/>
    </location>
</feature>
<organism evidence="2 3">
    <name type="scientific">Amphibalanus amphitrite</name>
    <name type="common">Striped barnacle</name>
    <name type="synonym">Balanus amphitrite</name>
    <dbReference type="NCBI Taxonomy" id="1232801"/>
    <lineage>
        <taxon>Eukaryota</taxon>
        <taxon>Metazoa</taxon>
        <taxon>Ecdysozoa</taxon>
        <taxon>Arthropoda</taxon>
        <taxon>Crustacea</taxon>
        <taxon>Multicrustacea</taxon>
        <taxon>Cirripedia</taxon>
        <taxon>Thoracica</taxon>
        <taxon>Thoracicalcarea</taxon>
        <taxon>Balanomorpha</taxon>
        <taxon>Balanoidea</taxon>
        <taxon>Balanidae</taxon>
        <taxon>Amphibalaninae</taxon>
        <taxon>Amphibalanus</taxon>
    </lineage>
</organism>
<feature type="compositionally biased region" description="Polar residues" evidence="1">
    <location>
        <begin position="16"/>
        <end position="37"/>
    </location>
</feature>
<sequence length="292" mass="33464">MFQPRFSRSGFRSGSPICSNMRSGSPFRSNFRSGSPMRSNFRSGSPFRSNFRSGSPFRSSSPFRSGSPFPSNYRSGSPFRYNSRSGSPFRSNFRNWSPFANDCEDYGRFYYPSPYSDDRRYGDYYYSDYASSARQGTPWRFGGDYGAQFEDYSHRYLESGARGEFGDYAWQSGDYEDYVCQEDGAQDRFSERRSRANRPQYGERYGRQYGPRYRSLSPAAYRGQRAGAALRARSMSPGYERADFYAAREAMDGGWDSSRSGMARHSQTVAGERQMTSGMTQRPGAYRVSWCN</sequence>
<dbReference type="AlphaFoldDB" id="A0A6A4WUF6"/>
<reference evidence="2 3" key="1">
    <citation type="submission" date="2019-07" db="EMBL/GenBank/DDBJ databases">
        <title>Draft genome assembly of a fouling barnacle, Amphibalanus amphitrite (Darwin, 1854): The first reference genome for Thecostraca.</title>
        <authorList>
            <person name="Kim W."/>
        </authorList>
    </citation>
    <scope>NUCLEOTIDE SEQUENCE [LARGE SCALE GENOMIC DNA]</scope>
    <source>
        <strain evidence="2">SNU_AA5</strain>
        <tissue evidence="2">Soma without cirri and trophi</tissue>
    </source>
</reference>
<protein>
    <submittedName>
        <fullName evidence="2">Uncharacterized protein</fullName>
    </submittedName>
</protein>
<accession>A0A6A4WUF6</accession>
<dbReference type="Proteomes" id="UP000440578">
    <property type="component" value="Unassembled WGS sequence"/>
</dbReference>
<evidence type="ECO:0000313" key="3">
    <source>
        <dbReference type="Proteomes" id="UP000440578"/>
    </source>
</evidence>
<feature type="region of interest" description="Disordered" evidence="1">
    <location>
        <begin position="1"/>
        <end position="47"/>
    </location>
</feature>